<feature type="compositionally biased region" description="Basic and acidic residues" evidence="1">
    <location>
        <begin position="52"/>
        <end position="67"/>
    </location>
</feature>
<feature type="compositionally biased region" description="Basic and acidic residues" evidence="1">
    <location>
        <begin position="156"/>
        <end position="166"/>
    </location>
</feature>
<dbReference type="AlphaFoldDB" id="A0A9W7X8Y5"/>
<evidence type="ECO:0000313" key="2">
    <source>
        <dbReference type="EMBL" id="KAJ1254212.1"/>
    </source>
</evidence>
<dbReference type="EMBL" id="MU630255">
    <property type="protein sequence ID" value="KAJ1254212.1"/>
    <property type="molecule type" value="Genomic_DNA"/>
</dbReference>
<dbReference type="Proteomes" id="UP001164776">
    <property type="component" value="Unassembled WGS sequence"/>
</dbReference>
<gene>
    <name evidence="2" type="ORF">BS78_K104200</name>
</gene>
<keyword evidence="3" id="KW-1185">Reference proteome</keyword>
<evidence type="ECO:0000256" key="1">
    <source>
        <dbReference type="SAM" id="MobiDB-lite"/>
    </source>
</evidence>
<accession>A0A9W7X8Y5</accession>
<sequence>MSSGPALLLDLPLRHLCPDTNLVAAANDTSQSTVLNLDAPWSPQASMPARLPRGEEREARKAADPRRTRPPAVGREGGGAGREGRRWRTPAGRSSLAPPERGGGEAGHRHWSRLGEPRRAGADVPEDAAQRRGQRPVQIQALSPAGPCPACIVSSECRHPPGDTTC</sequence>
<comment type="caution">
    <text evidence="2">The sequence shown here is derived from an EMBL/GenBank/DDBJ whole genome shotgun (WGS) entry which is preliminary data.</text>
</comment>
<evidence type="ECO:0000313" key="3">
    <source>
        <dbReference type="Proteomes" id="UP001164776"/>
    </source>
</evidence>
<organism evidence="2 3">
    <name type="scientific">Paspalum vaginatum</name>
    <name type="common">seashore paspalum</name>
    <dbReference type="NCBI Taxonomy" id="158149"/>
    <lineage>
        <taxon>Eukaryota</taxon>
        <taxon>Viridiplantae</taxon>
        <taxon>Streptophyta</taxon>
        <taxon>Embryophyta</taxon>
        <taxon>Tracheophyta</taxon>
        <taxon>Spermatophyta</taxon>
        <taxon>Magnoliopsida</taxon>
        <taxon>Liliopsida</taxon>
        <taxon>Poales</taxon>
        <taxon>Poaceae</taxon>
        <taxon>PACMAD clade</taxon>
        <taxon>Panicoideae</taxon>
        <taxon>Andropogonodae</taxon>
        <taxon>Paspaleae</taxon>
        <taxon>Paspalinae</taxon>
        <taxon>Paspalum</taxon>
    </lineage>
</organism>
<protein>
    <submittedName>
        <fullName evidence="2">Uncharacterized protein</fullName>
    </submittedName>
</protein>
<feature type="region of interest" description="Disordered" evidence="1">
    <location>
        <begin position="34"/>
        <end position="166"/>
    </location>
</feature>
<proteinExistence type="predicted"/>
<reference evidence="2 3" key="1">
    <citation type="submission" date="2022-10" db="EMBL/GenBank/DDBJ databases">
        <title>WGS assembly of Paspalum vaginatum 540-79.</title>
        <authorList>
            <person name="Sun G."/>
            <person name="Wase N."/>
            <person name="Shu S."/>
            <person name="Jenkins J."/>
            <person name="Zhou B."/>
            <person name="Torres-Rodriguez J."/>
            <person name="Chen C."/>
            <person name="Sandor L."/>
            <person name="Plott C."/>
            <person name="Yoshinga Y."/>
            <person name="Daum C."/>
            <person name="Qi P."/>
            <person name="Barry K."/>
            <person name="Lipzen A."/>
            <person name="Berry L."/>
            <person name="Pedersen C."/>
            <person name="Gottilla T."/>
            <person name="Foltz A."/>
            <person name="Yu H."/>
            <person name="O'Malley R."/>
            <person name="Zhang C."/>
            <person name="Devos K."/>
            <person name="Sigmon B."/>
            <person name="Yu B."/>
            <person name="Obata T."/>
            <person name="Schmutz J."/>
            <person name="Schnable J."/>
        </authorList>
    </citation>
    <scope>NUCLEOTIDE SEQUENCE [LARGE SCALE GENOMIC DNA]</scope>
    <source>
        <strain evidence="3">cv. 540-79</strain>
    </source>
</reference>
<name>A0A9W7X8Y5_9POAL</name>
<feature type="compositionally biased region" description="Basic and acidic residues" evidence="1">
    <location>
        <begin position="102"/>
        <end position="121"/>
    </location>
</feature>